<dbReference type="GO" id="GO:0160148">
    <property type="term" value="F:tRNA pseudouridine(55) synthase activity"/>
    <property type="evidence" value="ECO:0007669"/>
    <property type="project" value="UniProtKB-EC"/>
</dbReference>
<dbReference type="GO" id="GO:0003723">
    <property type="term" value="F:RNA binding"/>
    <property type="evidence" value="ECO:0007669"/>
    <property type="project" value="InterPro"/>
</dbReference>
<feature type="domain" description="tRNA pseudouridylate synthase B C-terminal" evidence="7">
    <location>
        <begin position="172"/>
        <end position="211"/>
    </location>
</feature>
<dbReference type="InterPro" id="IPR020103">
    <property type="entry name" value="PsdUridine_synth_cat_dom_sf"/>
</dbReference>
<proteinExistence type="inferred from homology"/>
<dbReference type="HAMAP" id="MF_01080">
    <property type="entry name" value="TruB_bact"/>
    <property type="match status" value="1"/>
</dbReference>
<comment type="function">
    <text evidence="5">Responsible for synthesis of pseudouridine from uracil-55 in the psi GC loop of transfer RNAs.</text>
</comment>
<dbReference type="Gene3D" id="3.30.2350.10">
    <property type="entry name" value="Pseudouridine synthase"/>
    <property type="match status" value="1"/>
</dbReference>
<reference evidence="8" key="1">
    <citation type="submission" date="2020-10" db="EMBL/GenBank/DDBJ databases">
        <authorList>
            <person name="Gilroy R."/>
        </authorList>
    </citation>
    <scope>NUCLEOTIDE SEQUENCE</scope>
    <source>
        <strain evidence="8">6276</strain>
    </source>
</reference>
<sequence length="280" mass="31297">MFGFLNIYKPKGMTSHDVVAVIRRLTKIKQVGHTGTLDPFAEGVLPVCIGKATRLIEYLDDDKEYLATVKFGSATTTYDLEGEITYTSNTKITEENLIKELENFKGEISQIPPIYSAIKVKGKKLYEYARKGESVDIQSRKVTIEKLELKNFDYESQTAELLIVCSKGTYIRSIAHDLGKNLCCGGHLIKLVRTSAGKFKVENSVELEGLNVNENLINPVTVISLPKIELSSSEYEDILHGRQIKKNTDCVDLVILIYNNNISAVGISDKKIIKVKKVFS</sequence>
<dbReference type="AlphaFoldDB" id="A0A9D1EXJ9"/>
<dbReference type="PANTHER" id="PTHR13767:SF2">
    <property type="entry name" value="PSEUDOURIDYLATE SYNTHASE TRUB1"/>
    <property type="match status" value="1"/>
</dbReference>
<dbReference type="Pfam" id="PF01509">
    <property type="entry name" value="TruB_N"/>
    <property type="match status" value="1"/>
</dbReference>
<keyword evidence="4 5" id="KW-0413">Isomerase</keyword>
<evidence type="ECO:0000313" key="9">
    <source>
        <dbReference type="Proteomes" id="UP000823928"/>
    </source>
</evidence>
<reference evidence="8" key="2">
    <citation type="journal article" date="2021" name="PeerJ">
        <title>Extensive microbial diversity within the chicken gut microbiome revealed by metagenomics and culture.</title>
        <authorList>
            <person name="Gilroy R."/>
            <person name="Ravi A."/>
            <person name="Getino M."/>
            <person name="Pursley I."/>
            <person name="Horton D.L."/>
            <person name="Alikhan N.F."/>
            <person name="Baker D."/>
            <person name="Gharbi K."/>
            <person name="Hall N."/>
            <person name="Watson M."/>
            <person name="Adriaenssens E.M."/>
            <person name="Foster-Nyarko E."/>
            <person name="Jarju S."/>
            <person name="Secka A."/>
            <person name="Antonio M."/>
            <person name="Oren A."/>
            <person name="Chaudhuri R.R."/>
            <person name="La Ragione R."/>
            <person name="Hildebrand F."/>
            <person name="Pallen M.J."/>
        </authorList>
    </citation>
    <scope>NUCLEOTIDE SEQUENCE</scope>
    <source>
        <strain evidence="8">6276</strain>
    </source>
</reference>
<evidence type="ECO:0000313" key="8">
    <source>
        <dbReference type="EMBL" id="HIS35596.1"/>
    </source>
</evidence>
<dbReference type="EC" id="5.4.99.25" evidence="5"/>
<organism evidence="8 9">
    <name type="scientific">Candidatus Scatousia excrementigallinarum</name>
    <dbReference type="NCBI Taxonomy" id="2840935"/>
    <lineage>
        <taxon>Bacteria</taxon>
        <taxon>Candidatus Scatousia</taxon>
    </lineage>
</organism>
<dbReference type="NCBIfam" id="TIGR00431">
    <property type="entry name" value="TruB"/>
    <property type="match status" value="1"/>
</dbReference>
<gene>
    <name evidence="5 8" type="primary">truB</name>
    <name evidence="8" type="ORF">IAC10_03065</name>
</gene>
<dbReference type="PANTHER" id="PTHR13767">
    <property type="entry name" value="TRNA-PSEUDOURIDINE SYNTHASE"/>
    <property type="match status" value="1"/>
</dbReference>
<evidence type="ECO:0000256" key="3">
    <source>
        <dbReference type="ARBA" id="ARBA00022694"/>
    </source>
</evidence>
<dbReference type="EMBL" id="DVIU01000063">
    <property type="protein sequence ID" value="HIS35596.1"/>
    <property type="molecule type" value="Genomic_DNA"/>
</dbReference>
<dbReference type="GO" id="GO:0031119">
    <property type="term" value="P:tRNA pseudouridine synthesis"/>
    <property type="evidence" value="ECO:0007669"/>
    <property type="project" value="UniProtKB-UniRule"/>
</dbReference>
<dbReference type="InterPro" id="IPR014780">
    <property type="entry name" value="tRNA_psdUridine_synth_TruB"/>
</dbReference>
<dbReference type="InterPro" id="IPR032819">
    <property type="entry name" value="TruB_C"/>
</dbReference>
<evidence type="ECO:0000259" key="7">
    <source>
        <dbReference type="Pfam" id="PF16198"/>
    </source>
</evidence>
<protein>
    <recommendedName>
        <fullName evidence="5">tRNA pseudouridine synthase B</fullName>
        <ecNumber evidence="5">5.4.99.25</ecNumber>
    </recommendedName>
    <alternativeName>
        <fullName evidence="5">tRNA pseudouridine(55) synthase</fullName>
        <shortName evidence="5">Psi55 synthase</shortName>
    </alternativeName>
    <alternativeName>
        <fullName evidence="5">tRNA pseudouridylate synthase</fullName>
    </alternativeName>
    <alternativeName>
        <fullName evidence="5">tRNA-uridine isomerase</fullName>
    </alternativeName>
</protein>
<dbReference type="Proteomes" id="UP000823928">
    <property type="component" value="Unassembled WGS sequence"/>
</dbReference>
<dbReference type="InterPro" id="IPR002501">
    <property type="entry name" value="PsdUridine_synth_N"/>
</dbReference>
<dbReference type="GO" id="GO:1990481">
    <property type="term" value="P:mRNA pseudouridine synthesis"/>
    <property type="evidence" value="ECO:0007669"/>
    <property type="project" value="TreeGrafter"/>
</dbReference>
<evidence type="ECO:0000256" key="5">
    <source>
        <dbReference type="HAMAP-Rule" id="MF_01080"/>
    </source>
</evidence>
<dbReference type="Pfam" id="PF16198">
    <property type="entry name" value="TruB_C_2"/>
    <property type="match status" value="1"/>
</dbReference>
<evidence type="ECO:0000256" key="4">
    <source>
        <dbReference type="ARBA" id="ARBA00023235"/>
    </source>
</evidence>
<feature type="active site" description="Nucleophile" evidence="5">
    <location>
        <position position="38"/>
    </location>
</feature>
<comment type="similarity">
    <text evidence="2 5">Belongs to the pseudouridine synthase TruB family. Type 1 subfamily.</text>
</comment>
<evidence type="ECO:0000256" key="1">
    <source>
        <dbReference type="ARBA" id="ARBA00000385"/>
    </source>
</evidence>
<comment type="caution">
    <text evidence="8">The sequence shown here is derived from an EMBL/GenBank/DDBJ whole genome shotgun (WGS) entry which is preliminary data.</text>
</comment>
<dbReference type="SUPFAM" id="SSF55120">
    <property type="entry name" value="Pseudouridine synthase"/>
    <property type="match status" value="1"/>
</dbReference>
<accession>A0A9D1EXJ9</accession>
<feature type="domain" description="Pseudouridine synthase II N-terminal" evidence="6">
    <location>
        <begin position="23"/>
        <end position="171"/>
    </location>
</feature>
<evidence type="ECO:0000256" key="2">
    <source>
        <dbReference type="ARBA" id="ARBA00005642"/>
    </source>
</evidence>
<name>A0A9D1EXJ9_9BACT</name>
<evidence type="ECO:0000259" key="6">
    <source>
        <dbReference type="Pfam" id="PF01509"/>
    </source>
</evidence>
<dbReference type="CDD" id="cd02573">
    <property type="entry name" value="PseudoU_synth_EcTruB"/>
    <property type="match status" value="1"/>
</dbReference>
<comment type="catalytic activity">
    <reaction evidence="1 5">
        <text>uridine(55) in tRNA = pseudouridine(55) in tRNA</text>
        <dbReference type="Rhea" id="RHEA:42532"/>
        <dbReference type="Rhea" id="RHEA-COMP:10101"/>
        <dbReference type="Rhea" id="RHEA-COMP:10102"/>
        <dbReference type="ChEBI" id="CHEBI:65314"/>
        <dbReference type="ChEBI" id="CHEBI:65315"/>
        <dbReference type="EC" id="5.4.99.25"/>
    </reaction>
</comment>
<keyword evidence="3 5" id="KW-0819">tRNA processing</keyword>